<gene>
    <name evidence="7" type="ORF">GGQ92_000355</name>
</gene>
<feature type="signal peptide" evidence="6">
    <location>
        <begin position="1"/>
        <end position="25"/>
    </location>
</feature>
<evidence type="ECO:0000313" key="8">
    <source>
        <dbReference type="Proteomes" id="UP000572212"/>
    </source>
</evidence>
<evidence type="ECO:0000256" key="6">
    <source>
        <dbReference type="SAM" id="SignalP"/>
    </source>
</evidence>
<dbReference type="InterPro" id="IPR050492">
    <property type="entry name" value="Bact_metal-bind_prot9"/>
</dbReference>
<reference evidence="7 8" key="1">
    <citation type="submission" date="2020-08" db="EMBL/GenBank/DDBJ databases">
        <title>Genomic Encyclopedia of Type Strains, Phase IV (KMG-IV): sequencing the most valuable type-strain genomes for metagenomic binning, comparative biology and taxonomic classification.</title>
        <authorList>
            <person name="Goeker M."/>
        </authorList>
    </citation>
    <scope>NUCLEOTIDE SEQUENCE [LARGE SCALE GENOMIC DNA]</scope>
    <source>
        <strain evidence="7 8">DSM 11805</strain>
    </source>
</reference>
<dbReference type="PRINTS" id="PR00690">
    <property type="entry name" value="ADHESNFAMILY"/>
</dbReference>
<name>A0A841RLI1_9BACI</name>
<keyword evidence="3" id="KW-0479">Metal-binding</keyword>
<evidence type="ECO:0000256" key="4">
    <source>
        <dbReference type="ARBA" id="ARBA00022729"/>
    </source>
</evidence>
<dbReference type="PANTHER" id="PTHR42953:SF1">
    <property type="entry name" value="METAL-BINDING PROTEIN HI_0362-RELATED"/>
    <property type="match status" value="1"/>
</dbReference>
<comment type="subcellular location">
    <subcellularLocation>
        <location evidence="1">Cell envelope</location>
    </subcellularLocation>
</comment>
<dbReference type="Pfam" id="PF01297">
    <property type="entry name" value="ZnuA"/>
    <property type="match status" value="1"/>
</dbReference>
<evidence type="ECO:0000256" key="1">
    <source>
        <dbReference type="ARBA" id="ARBA00004196"/>
    </source>
</evidence>
<dbReference type="EMBL" id="JACHON010000001">
    <property type="protein sequence ID" value="MBB6511588.1"/>
    <property type="molecule type" value="Genomic_DNA"/>
</dbReference>
<dbReference type="InterPro" id="IPR006128">
    <property type="entry name" value="Lipoprotein_PsaA-like"/>
</dbReference>
<dbReference type="PANTHER" id="PTHR42953">
    <property type="entry name" value="HIGH-AFFINITY ZINC UPTAKE SYSTEM PROTEIN ZNUA-RELATED"/>
    <property type="match status" value="1"/>
</dbReference>
<dbReference type="InterPro" id="IPR006127">
    <property type="entry name" value="ZnuA-like"/>
</dbReference>
<proteinExistence type="inferred from homology"/>
<evidence type="ECO:0000256" key="5">
    <source>
        <dbReference type="RuleBase" id="RU003512"/>
    </source>
</evidence>
<evidence type="ECO:0000313" key="7">
    <source>
        <dbReference type="EMBL" id="MBB6511588.1"/>
    </source>
</evidence>
<keyword evidence="8" id="KW-1185">Reference proteome</keyword>
<dbReference type="GO" id="GO:0007155">
    <property type="term" value="P:cell adhesion"/>
    <property type="evidence" value="ECO:0007669"/>
    <property type="project" value="InterPro"/>
</dbReference>
<comment type="caution">
    <text evidence="7">The sequence shown here is derived from an EMBL/GenBank/DDBJ whole genome shotgun (WGS) entry which is preliminary data.</text>
</comment>
<organism evidence="7 8">
    <name type="scientific">Gracilibacillus halotolerans</name>
    <dbReference type="NCBI Taxonomy" id="74386"/>
    <lineage>
        <taxon>Bacteria</taxon>
        <taxon>Bacillati</taxon>
        <taxon>Bacillota</taxon>
        <taxon>Bacilli</taxon>
        <taxon>Bacillales</taxon>
        <taxon>Bacillaceae</taxon>
        <taxon>Gracilibacillus</taxon>
    </lineage>
</organism>
<dbReference type="Proteomes" id="UP000572212">
    <property type="component" value="Unassembled WGS sequence"/>
</dbReference>
<accession>A0A841RLI1</accession>
<dbReference type="RefSeq" id="WP_184243950.1">
    <property type="nucleotide sequence ID" value="NZ_BAAACU010000022.1"/>
</dbReference>
<dbReference type="PRINTS" id="PR00691">
    <property type="entry name" value="ADHESINB"/>
</dbReference>
<keyword evidence="2 5" id="KW-0813">Transport</keyword>
<dbReference type="GO" id="GO:0030001">
    <property type="term" value="P:metal ion transport"/>
    <property type="evidence" value="ECO:0007669"/>
    <property type="project" value="InterPro"/>
</dbReference>
<comment type="similarity">
    <text evidence="5">Belongs to the bacterial solute-binding protein 9 family.</text>
</comment>
<dbReference type="InterPro" id="IPR006129">
    <property type="entry name" value="AdhesinB"/>
</dbReference>
<dbReference type="AlphaFoldDB" id="A0A841RLI1"/>
<feature type="chain" id="PRO_5032778415" evidence="6">
    <location>
        <begin position="26"/>
        <end position="320"/>
    </location>
</feature>
<dbReference type="GO" id="GO:0030313">
    <property type="term" value="C:cell envelope"/>
    <property type="evidence" value="ECO:0007669"/>
    <property type="project" value="UniProtKB-SubCell"/>
</dbReference>
<dbReference type="Gene3D" id="3.40.50.1980">
    <property type="entry name" value="Nitrogenase molybdenum iron protein domain"/>
    <property type="match status" value="2"/>
</dbReference>
<protein>
    <submittedName>
        <fullName evidence="7">Iron/zinc/copper transport system substrate-binding protein</fullName>
    </submittedName>
</protein>
<evidence type="ECO:0000256" key="3">
    <source>
        <dbReference type="ARBA" id="ARBA00022723"/>
    </source>
</evidence>
<sequence>MKKRGFFIFLGIISTLLLLVGCADNDNSSSKAEAKGTNDSEDTLLVVTTYSIIYDIVKNVGGEHVEIHSLAPIGSNPHEYEPLPEDVQKSTDADAIFYNGLNLEAGNSWFDNLVETAGKTGDNAPVFRVSEGVEPMYLTTEGNEGEEDPHAWLDIQNGIKYAENARDAFISIDPDNEEIYRENTESYIAELEELHEKAIDQFSNLPDGKNVLVTSEGAFKYFSNAYGIDAEYIWEINQENQGTPEQVTRIVDIIKENGLEALFVETSIDPRSMEMVANESGADIKGEVFTDSLGKPGEDGDTYLKMMEWNIETIYNGLTE</sequence>
<evidence type="ECO:0000256" key="2">
    <source>
        <dbReference type="ARBA" id="ARBA00022448"/>
    </source>
</evidence>
<keyword evidence="4 6" id="KW-0732">Signal</keyword>
<dbReference type="SUPFAM" id="SSF53807">
    <property type="entry name" value="Helical backbone' metal receptor"/>
    <property type="match status" value="1"/>
</dbReference>
<dbReference type="GO" id="GO:0046872">
    <property type="term" value="F:metal ion binding"/>
    <property type="evidence" value="ECO:0007669"/>
    <property type="project" value="UniProtKB-KW"/>
</dbReference>
<dbReference type="PROSITE" id="PS51257">
    <property type="entry name" value="PROKAR_LIPOPROTEIN"/>
    <property type="match status" value="1"/>
</dbReference>
<dbReference type="CDD" id="cd01137">
    <property type="entry name" value="PsaA"/>
    <property type="match status" value="1"/>
</dbReference>